<dbReference type="Gene3D" id="3.90.470.20">
    <property type="entry name" value="4'-phosphopantetheinyl transferase domain"/>
    <property type="match status" value="1"/>
</dbReference>
<keyword evidence="5 11" id="KW-0808">Transferase</keyword>
<evidence type="ECO:0000256" key="7">
    <source>
        <dbReference type="ARBA" id="ARBA00022832"/>
    </source>
</evidence>
<dbReference type="RefSeq" id="WP_148948368.1">
    <property type="nucleotide sequence ID" value="NZ_JBNIKK010000027.1"/>
</dbReference>
<dbReference type="Pfam" id="PF01648">
    <property type="entry name" value="ACPS"/>
    <property type="match status" value="1"/>
</dbReference>
<evidence type="ECO:0000256" key="6">
    <source>
        <dbReference type="ARBA" id="ARBA00022723"/>
    </source>
</evidence>
<dbReference type="NCBIfam" id="TIGR00516">
    <property type="entry name" value="acpS"/>
    <property type="match status" value="1"/>
</dbReference>
<feature type="binding site" evidence="11">
    <location>
        <position position="58"/>
    </location>
    <ligand>
        <name>Mg(2+)</name>
        <dbReference type="ChEBI" id="CHEBI:18420"/>
    </ligand>
</feature>
<dbReference type="GO" id="GO:0006633">
    <property type="term" value="P:fatty acid biosynthetic process"/>
    <property type="evidence" value="ECO:0007669"/>
    <property type="project" value="UniProtKB-UniRule"/>
</dbReference>
<comment type="function">
    <text evidence="11">Transfers the 4'-phosphopantetheine moiety from coenzyme A to a Ser of acyl-carrier-protein.</text>
</comment>
<keyword evidence="4 11" id="KW-0444">Lipid biosynthesis</keyword>
<comment type="caution">
    <text evidence="13">The sequence shown here is derived from an EMBL/GenBank/DDBJ whole genome shotgun (WGS) entry which is preliminary data.</text>
</comment>
<evidence type="ECO:0000256" key="9">
    <source>
        <dbReference type="ARBA" id="ARBA00023098"/>
    </source>
</evidence>
<keyword evidence="9 11" id="KW-0443">Lipid metabolism</keyword>
<evidence type="ECO:0000313" key="14">
    <source>
        <dbReference type="Proteomes" id="UP000323317"/>
    </source>
</evidence>
<comment type="similarity">
    <text evidence="11">Belongs to the P-Pant transferase superfamily. AcpS family.</text>
</comment>
<evidence type="ECO:0000256" key="3">
    <source>
        <dbReference type="ARBA" id="ARBA00022490"/>
    </source>
</evidence>
<dbReference type="EC" id="2.7.8.7" evidence="11"/>
<dbReference type="SUPFAM" id="SSF56214">
    <property type="entry name" value="4'-phosphopantetheinyl transferase"/>
    <property type="match status" value="1"/>
</dbReference>
<evidence type="ECO:0000256" key="2">
    <source>
        <dbReference type="ARBA" id="ARBA00010990"/>
    </source>
</evidence>
<reference evidence="13 14" key="1">
    <citation type="submission" date="2019-08" db="EMBL/GenBank/DDBJ databases">
        <title>Bacillus genomes from the desert of Cuatro Cienegas, Coahuila.</title>
        <authorList>
            <person name="Olmedo-Alvarez G."/>
        </authorList>
    </citation>
    <scope>NUCLEOTIDE SEQUENCE [LARGE SCALE GENOMIC DNA]</scope>
    <source>
        <strain evidence="13 14">CH40_1T</strain>
    </source>
</reference>
<dbReference type="GO" id="GO:0000287">
    <property type="term" value="F:magnesium ion binding"/>
    <property type="evidence" value="ECO:0007669"/>
    <property type="project" value="UniProtKB-UniRule"/>
</dbReference>
<protein>
    <recommendedName>
        <fullName evidence="11">Holo-[acyl-carrier-protein] synthase</fullName>
        <shortName evidence="11">Holo-ACP synthase</shortName>
        <ecNumber evidence="11">2.7.8.7</ecNumber>
    </recommendedName>
    <alternativeName>
        <fullName evidence="11">4'-phosphopantetheinyl transferase AcpS</fullName>
    </alternativeName>
</protein>
<comment type="similarity">
    <text evidence="2">Belongs to the P-Pant transferase superfamily. Gsp/Sfp/HetI/AcpT family.</text>
</comment>
<dbReference type="PANTHER" id="PTHR12215">
    <property type="entry name" value="PHOSPHOPANTETHEINE TRANSFERASE"/>
    <property type="match status" value="1"/>
</dbReference>
<dbReference type="AlphaFoldDB" id="A0A5D4K7V9"/>
<dbReference type="GO" id="GO:0005829">
    <property type="term" value="C:cytosol"/>
    <property type="evidence" value="ECO:0007669"/>
    <property type="project" value="TreeGrafter"/>
</dbReference>
<evidence type="ECO:0000256" key="5">
    <source>
        <dbReference type="ARBA" id="ARBA00022679"/>
    </source>
</evidence>
<proteinExistence type="inferred from homology"/>
<dbReference type="InterPro" id="IPR004568">
    <property type="entry name" value="Ppantetheine-prot_Trfase_dom"/>
</dbReference>
<evidence type="ECO:0000256" key="8">
    <source>
        <dbReference type="ARBA" id="ARBA00022842"/>
    </source>
</evidence>
<evidence type="ECO:0000256" key="10">
    <source>
        <dbReference type="ARBA" id="ARBA00023160"/>
    </source>
</evidence>
<sequence length="117" mass="12869">MISGIGLDIVEIKRIAKLVERQPKFIKRILTAAEIDHYASLSGERRNEFLAGRFAAKEAFAKACGTGIGSDLSFTDIEVRKDSRGKPYIALPVEKGVHLSITHSRDFAAAQVIIEEV</sequence>
<dbReference type="InterPro" id="IPR002582">
    <property type="entry name" value="ACPS"/>
</dbReference>
<accession>A0A5D4K7V9</accession>
<dbReference type="InterPro" id="IPR050559">
    <property type="entry name" value="P-Pant_transferase_sf"/>
</dbReference>
<evidence type="ECO:0000259" key="12">
    <source>
        <dbReference type="Pfam" id="PF01648"/>
    </source>
</evidence>
<gene>
    <name evidence="11" type="primary">acpS</name>
    <name evidence="13" type="ORF">FZC79_19170</name>
</gene>
<dbReference type="GO" id="GO:0019878">
    <property type="term" value="P:lysine biosynthetic process via aminoadipic acid"/>
    <property type="evidence" value="ECO:0007669"/>
    <property type="project" value="TreeGrafter"/>
</dbReference>
<keyword evidence="6 11" id="KW-0479">Metal-binding</keyword>
<evidence type="ECO:0000256" key="1">
    <source>
        <dbReference type="ARBA" id="ARBA00001946"/>
    </source>
</evidence>
<keyword evidence="8 11" id="KW-0460">Magnesium</keyword>
<dbReference type="InterPro" id="IPR037143">
    <property type="entry name" value="4-PPantetheinyl_Trfase_dom_sf"/>
</dbReference>
<evidence type="ECO:0000256" key="4">
    <source>
        <dbReference type="ARBA" id="ARBA00022516"/>
    </source>
</evidence>
<keyword evidence="10 11" id="KW-0275">Fatty acid biosynthesis</keyword>
<dbReference type="HAMAP" id="MF_00101">
    <property type="entry name" value="AcpS"/>
    <property type="match status" value="1"/>
</dbReference>
<evidence type="ECO:0000256" key="11">
    <source>
        <dbReference type="HAMAP-Rule" id="MF_00101"/>
    </source>
</evidence>
<dbReference type="GO" id="GO:0008897">
    <property type="term" value="F:holo-[acyl-carrier-protein] synthase activity"/>
    <property type="evidence" value="ECO:0007669"/>
    <property type="project" value="UniProtKB-UniRule"/>
</dbReference>
<keyword evidence="7 11" id="KW-0276">Fatty acid metabolism</keyword>
<name>A0A5D4K7V9_9BACI</name>
<comment type="subcellular location">
    <subcellularLocation>
        <location evidence="11">Cytoplasm</location>
    </subcellularLocation>
</comment>
<feature type="binding site" evidence="11">
    <location>
        <position position="8"/>
    </location>
    <ligand>
        <name>Mg(2+)</name>
        <dbReference type="ChEBI" id="CHEBI:18420"/>
    </ligand>
</feature>
<dbReference type="EMBL" id="VTEH01000019">
    <property type="protein sequence ID" value="TYR73368.1"/>
    <property type="molecule type" value="Genomic_DNA"/>
</dbReference>
<evidence type="ECO:0000313" key="13">
    <source>
        <dbReference type="EMBL" id="TYR73368.1"/>
    </source>
</evidence>
<comment type="cofactor">
    <cofactor evidence="1 11">
        <name>Mg(2+)</name>
        <dbReference type="ChEBI" id="CHEBI:18420"/>
    </cofactor>
</comment>
<dbReference type="Proteomes" id="UP000323317">
    <property type="component" value="Unassembled WGS sequence"/>
</dbReference>
<comment type="catalytic activity">
    <reaction evidence="11">
        <text>apo-[ACP] + CoA = holo-[ACP] + adenosine 3',5'-bisphosphate + H(+)</text>
        <dbReference type="Rhea" id="RHEA:12068"/>
        <dbReference type="Rhea" id="RHEA-COMP:9685"/>
        <dbReference type="Rhea" id="RHEA-COMP:9690"/>
        <dbReference type="ChEBI" id="CHEBI:15378"/>
        <dbReference type="ChEBI" id="CHEBI:29999"/>
        <dbReference type="ChEBI" id="CHEBI:57287"/>
        <dbReference type="ChEBI" id="CHEBI:58343"/>
        <dbReference type="ChEBI" id="CHEBI:64479"/>
        <dbReference type="EC" id="2.7.8.7"/>
    </reaction>
</comment>
<keyword evidence="3 11" id="KW-0963">Cytoplasm</keyword>
<dbReference type="InterPro" id="IPR008278">
    <property type="entry name" value="4-PPantetheinyl_Trfase_dom"/>
</dbReference>
<feature type="domain" description="4'-phosphopantetheinyl transferase" evidence="12">
    <location>
        <begin position="4"/>
        <end position="110"/>
    </location>
</feature>
<dbReference type="PANTHER" id="PTHR12215:SF10">
    <property type="entry name" value="L-AMINOADIPATE-SEMIALDEHYDE DEHYDROGENASE-PHOSPHOPANTETHEINYL TRANSFERASE"/>
    <property type="match status" value="1"/>
</dbReference>
<organism evidence="13 14">
    <name type="scientific">Rossellomorea vietnamensis</name>
    <dbReference type="NCBI Taxonomy" id="218284"/>
    <lineage>
        <taxon>Bacteria</taxon>
        <taxon>Bacillati</taxon>
        <taxon>Bacillota</taxon>
        <taxon>Bacilli</taxon>
        <taxon>Bacillales</taxon>
        <taxon>Bacillaceae</taxon>
        <taxon>Rossellomorea</taxon>
    </lineage>
</organism>
<dbReference type="NCBIfam" id="TIGR00556">
    <property type="entry name" value="pantethn_trn"/>
    <property type="match status" value="1"/>
</dbReference>